<dbReference type="FunFam" id="3.40.50.720:FF:000924">
    <property type="entry name" value="GDP-mannose 4,6 dehydratase"/>
    <property type="match status" value="1"/>
</dbReference>
<feature type="domain" description="NAD(P)-binding" evidence="7">
    <location>
        <begin position="6"/>
        <end position="312"/>
    </location>
</feature>
<name>K2FDW5_9BACT</name>
<gene>
    <name evidence="8" type="ORF">ACD_2C00189G0010</name>
</gene>
<dbReference type="InterPro" id="IPR016040">
    <property type="entry name" value="NAD(P)-bd_dom"/>
</dbReference>
<evidence type="ECO:0000256" key="3">
    <source>
        <dbReference type="ARBA" id="ARBA00009263"/>
    </source>
</evidence>
<comment type="similarity">
    <text evidence="3">Belongs to the NAD(P)-dependent epimerase/dehydratase family. GDP-mannose 4,6-dehydratase subfamily.</text>
</comment>
<dbReference type="Gene3D" id="3.90.25.10">
    <property type="entry name" value="UDP-galactose 4-epimerase, domain 1"/>
    <property type="match status" value="1"/>
</dbReference>
<dbReference type="Pfam" id="PF16363">
    <property type="entry name" value="GDP_Man_Dehyd"/>
    <property type="match status" value="1"/>
</dbReference>
<evidence type="ECO:0000256" key="2">
    <source>
        <dbReference type="ARBA" id="ARBA00001937"/>
    </source>
</evidence>
<evidence type="ECO:0000259" key="7">
    <source>
        <dbReference type="Pfam" id="PF16363"/>
    </source>
</evidence>
<evidence type="ECO:0000256" key="5">
    <source>
        <dbReference type="ARBA" id="ARBA00023239"/>
    </source>
</evidence>
<keyword evidence="5" id="KW-0456">Lyase</keyword>
<comment type="catalytic activity">
    <reaction evidence="1">
        <text>GDP-alpha-D-mannose = GDP-4-dehydro-alpha-D-rhamnose + H2O</text>
        <dbReference type="Rhea" id="RHEA:23820"/>
        <dbReference type="ChEBI" id="CHEBI:15377"/>
        <dbReference type="ChEBI" id="CHEBI:57527"/>
        <dbReference type="ChEBI" id="CHEBI:57964"/>
        <dbReference type="EC" id="4.2.1.47"/>
    </reaction>
</comment>
<dbReference type="InterPro" id="IPR036291">
    <property type="entry name" value="NAD(P)-bd_dom_sf"/>
</dbReference>
<dbReference type="SUPFAM" id="SSF51735">
    <property type="entry name" value="NAD(P)-binding Rossmann-fold domains"/>
    <property type="match status" value="1"/>
</dbReference>
<sequence>MTTAFITWVNWQDWAYLSKFLIWKWYRVIWLLKNTKSDISNLLYFDIQDKIDFVYWDLSDKNVIEAVIDANRPDEIYNLWWMTSPWESWDKLDEYVNVNISSIINLIDSIKKYSPETRYFQASTSEMFWSSHNEWLQTEETAFHPTNPYAVTKLFWYWMTNIFKESHSLYISNWILFNHESPIRDIKFVTRKISDWVARIHLGLADSITLGNIDAKRDWWFAWDFVEAMWLALQQDKPDNYILSTWEIHTIREFLGIAFNHIWIEDWEQYIKTDPKFNRPINLQNLYWKNDKAQNILGWKPKMKLDELVRMMVDEDIKRLKKSLQ</sequence>
<organism evidence="8">
    <name type="scientific">uncultured bacterium</name>
    <name type="common">gcode 4</name>
    <dbReference type="NCBI Taxonomy" id="1234023"/>
    <lineage>
        <taxon>Bacteria</taxon>
        <taxon>environmental samples</taxon>
    </lineage>
</organism>
<dbReference type="EC" id="4.2.1.47" evidence="4"/>
<dbReference type="GO" id="GO:0042351">
    <property type="term" value="P:'de novo' GDP-L-fucose biosynthetic process"/>
    <property type="evidence" value="ECO:0007669"/>
    <property type="project" value="TreeGrafter"/>
</dbReference>
<dbReference type="AlphaFoldDB" id="K2FDW5"/>
<accession>K2FDW5</accession>
<protein>
    <recommendedName>
        <fullName evidence="4">GDP-mannose 4,6-dehydratase</fullName>
        <ecNumber evidence="4">4.2.1.47</ecNumber>
    </recommendedName>
</protein>
<dbReference type="Gene3D" id="3.40.50.720">
    <property type="entry name" value="NAD(P)-binding Rossmann-like Domain"/>
    <property type="match status" value="1"/>
</dbReference>
<evidence type="ECO:0000256" key="1">
    <source>
        <dbReference type="ARBA" id="ARBA00000188"/>
    </source>
</evidence>
<evidence type="ECO:0000256" key="6">
    <source>
        <dbReference type="ARBA" id="ARBA00059383"/>
    </source>
</evidence>
<dbReference type="PANTHER" id="PTHR43715:SF1">
    <property type="entry name" value="GDP-MANNOSE 4,6 DEHYDRATASE"/>
    <property type="match status" value="1"/>
</dbReference>
<dbReference type="InterPro" id="IPR006368">
    <property type="entry name" value="GDP_Man_deHydtase"/>
</dbReference>
<evidence type="ECO:0000313" key="8">
    <source>
        <dbReference type="EMBL" id="EKE29326.1"/>
    </source>
</evidence>
<proteinExistence type="inferred from homology"/>
<evidence type="ECO:0000256" key="4">
    <source>
        <dbReference type="ARBA" id="ARBA00011989"/>
    </source>
</evidence>
<comment type="cofactor">
    <cofactor evidence="2">
        <name>NADP(+)</name>
        <dbReference type="ChEBI" id="CHEBI:58349"/>
    </cofactor>
</comment>
<comment type="caution">
    <text evidence="8">The sequence shown here is derived from an EMBL/GenBank/DDBJ whole genome shotgun (WGS) entry which is preliminary data.</text>
</comment>
<dbReference type="GO" id="GO:0008446">
    <property type="term" value="F:GDP-mannose 4,6-dehydratase activity"/>
    <property type="evidence" value="ECO:0007669"/>
    <property type="project" value="UniProtKB-EC"/>
</dbReference>
<comment type="function">
    <text evidence="6">Catalyzes the conversion of GDP-D-mannose to GDP-4-dehydro-6-deoxy-D-mannose.</text>
</comment>
<reference evidence="8" key="1">
    <citation type="journal article" date="2012" name="Science">
        <title>Fermentation, hydrogen, and sulfur metabolism in multiple uncultivated bacterial phyla.</title>
        <authorList>
            <person name="Wrighton K.C."/>
            <person name="Thomas B.C."/>
            <person name="Sharon I."/>
            <person name="Miller C.S."/>
            <person name="Castelle C.J."/>
            <person name="VerBerkmoes N.C."/>
            <person name="Wilkins M.J."/>
            <person name="Hettich R.L."/>
            <person name="Lipton M.S."/>
            <person name="Williams K.H."/>
            <person name="Long P.E."/>
            <person name="Banfield J.F."/>
        </authorList>
    </citation>
    <scope>NUCLEOTIDE SEQUENCE [LARGE SCALE GENOMIC DNA]</scope>
</reference>
<dbReference type="PANTHER" id="PTHR43715">
    <property type="entry name" value="GDP-MANNOSE 4,6-DEHYDRATASE"/>
    <property type="match status" value="1"/>
</dbReference>
<dbReference type="EMBL" id="AMFJ01000189">
    <property type="protein sequence ID" value="EKE29326.1"/>
    <property type="molecule type" value="Genomic_DNA"/>
</dbReference>